<organism evidence="1 2">
    <name type="scientific">Natrinema soli</name>
    <dbReference type="NCBI Taxonomy" id="1930624"/>
    <lineage>
        <taxon>Archaea</taxon>
        <taxon>Methanobacteriati</taxon>
        <taxon>Methanobacteriota</taxon>
        <taxon>Stenosarchaea group</taxon>
        <taxon>Halobacteria</taxon>
        <taxon>Halobacteriales</taxon>
        <taxon>Natrialbaceae</taxon>
        <taxon>Natrinema</taxon>
    </lineage>
</organism>
<reference evidence="1 2" key="1">
    <citation type="journal article" date="2019" name="Int. J. Syst. Evol. Microbiol.">
        <title>The Global Catalogue of Microorganisms (GCM) 10K type strain sequencing project: providing services to taxonomists for standard genome sequencing and annotation.</title>
        <authorList>
            <consortium name="The Broad Institute Genomics Platform"/>
            <consortium name="The Broad Institute Genome Sequencing Center for Infectious Disease"/>
            <person name="Wu L."/>
            <person name="Ma J."/>
        </authorList>
    </citation>
    <scope>NUCLEOTIDE SEQUENCE [LARGE SCALE GENOMIC DNA]</scope>
    <source>
        <strain evidence="1 2">LMG 29247</strain>
    </source>
</reference>
<dbReference type="AlphaFoldDB" id="A0ABD5SU64"/>
<feature type="non-terminal residue" evidence="1">
    <location>
        <position position="58"/>
    </location>
</feature>
<name>A0ABD5SU64_9EURY</name>
<dbReference type="EMBL" id="JBHSWV010000579">
    <property type="protein sequence ID" value="MFC6768542.1"/>
    <property type="molecule type" value="Genomic_DNA"/>
</dbReference>
<dbReference type="Proteomes" id="UP001596383">
    <property type="component" value="Unassembled WGS sequence"/>
</dbReference>
<evidence type="ECO:0000313" key="1">
    <source>
        <dbReference type="EMBL" id="MFC6768542.1"/>
    </source>
</evidence>
<accession>A0ABD5SU64</accession>
<dbReference type="Gene3D" id="3.40.50.1970">
    <property type="match status" value="1"/>
</dbReference>
<comment type="caution">
    <text evidence="1">The sequence shown here is derived from an EMBL/GenBank/DDBJ whole genome shotgun (WGS) entry which is preliminary data.</text>
</comment>
<sequence length="58" mass="6354">MTDSRSSDRDPAFRFEYEPATVRFGAGCVDDLEGELERQDLERALVVCGSTVGSTPDV</sequence>
<protein>
    <submittedName>
        <fullName evidence="1">NAD-dependent alcohol dehydrogenase</fullName>
    </submittedName>
</protein>
<evidence type="ECO:0000313" key="2">
    <source>
        <dbReference type="Proteomes" id="UP001596383"/>
    </source>
</evidence>
<gene>
    <name evidence="1" type="ORF">ACFQE6_27090</name>
</gene>
<keyword evidence="2" id="KW-1185">Reference proteome</keyword>
<proteinExistence type="predicted"/>